<accession>B5IER5</accession>
<dbReference type="GeneID" id="8827065"/>
<keyword evidence="1" id="KW-0408">Iron</keyword>
<evidence type="ECO:0000313" key="4">
    <source>
        <dbReference type="Proteomes" id="UP000001400"/>
    </source>
</evidence>
<dbReference type="InterPro" id="IPR015931">
    <property type="entry name" value="Acnase/IPM_dHydase_lsu_aba_1/3"/>
</dbReference>
<dbReference type="HAMAP" id="MF_01027">
    <property type="entry name" value="LeuC_type2"/>
    <property type="match status" value="1"/>
</dbReference>
<comment type="pathway">
    <text evidence="1">Amino-acid biosynthesis; L-leucine biosynthesis; L-leucine from 3-methyl-2-oxobutanoate: step 2/4.</text>
</comment>
<comment type="similarity">
    <text evidence="1">Belongs to the aconitase/IPM isomerase family. LeuC type 2 subfamily.</text>
</comment>
<sequence>MGMTLTEKILAKKAGKKEVQPGEIVTVEPTWVMSHDNSAAILLKFKKTGVKKVWNPKKIVIILDHTVPAPTADYANNHKSIREFVKEQGIENFWDINTGICHQVMAEKGYDLPGAVIVGADSHTTTPGAFGAFAAGIGRSEVAAIWATGKIWLRVPESYEIIVNGKLPKGVFAKDLALHIVGDVTASGAVYKAVEFKGETIKDMTIASRMVLTNMSAEMGAKNGIIEADEKTEAYLKTRARAPYEIMHPDEDAEYERRYEYDASDLVPKIAFPHTVDNVYDIDKAEGIEVNQVFLGTCTNGRVEDLEIAARILKGKKVNKNVRMLVFPASWDVWREADEKGILRTLAEAGAVIMNPGCGPCLGAHAGVLADGEKCLSTANRNFKGRMGNPNAEIYLGSPATAAATALKGYIADPREVL</sequence>
<dbReference type="InterPro" id="IPR006251">
    <property type="entry name" value="Homoacnase/IPMdehydase_lsu"/>
</dbReference>
<keyword evidence="1" id="KW-0004">4Fe-4S</keyword>
<dbReference type="eggNOG" id="arCOG01698">
    <property type="taxonomic scope" value="Archaea"/>
</dbReference>
<dbReference type="AlphaFoldDB" id="B5IER5"/>
<keyword evidence="1" id="KW-0432">Leucine biosynthesis</keyword>
<feature type="binding site" evidence="1">
    <location>
        <position position="298"/>
    </location>
    <ligand>
        <name>[4Fe-4S] cluster</name>
        <dbReference type="ChEBI" id="CHEBI:49883"/>
    </ligand>
</feature>
<dbReference type="InterPro" id="IPR036008">
    <property type="entry name" value="Aconitase_4Fe-4S_dom"/>
</dbReference>
<dbReference type="HOGENOM" id="CLU_006714_3_4_2"/>
<organism evidence="3 4">
    <name type="scientific">Aciduliprofundum boonei (strain DSM 19572 / T469)</name>
    <dbReference type="NCBI Taxonomy" id="439481"/>
    <lineage>
        <taxon>Archaea</taxon>
        <taxon>Methanobacteriati</taxon>
        <taxon>Thermoplasmatota</taxon>
        <taxon>DHVE2 group</taxon>
        <taxon>Candidatus Aciduliprofundum</taxon>
    </lineage>
</organism>
<keyword evidence="4" id="KW-1185">Reference proteome</keyword>
<dbReference type="EMBL" id="CP001941">
    <property type="protein sequence ID" value="ADD07941.1"/>
    <property type="molecule type" value="Genomic_DNA"/>
</dbReference>
<dbReference type="UniPathway" id="UPA00048">
    <property type="reaction ID" value="UER00071"/>
</dbReference>
<dbReference type="KEGG" id="abi:Aboo_0129"/>
<dbReference type="SUPFAM" id="SSF53732">
    <property type="entry name" value="Aconitase iron-sulfur domain"/>
    <property type="match status" value="1"/>
</dbReference>
<dbReference type="EC" id="4.2.1.33" evidence="1"/>
<dbReference type="NCBIfam" id="NF001614">
    <property type="entry name" value="PRK00402.1"/>
    <property type="match status" value="1"/>
</dbReference>
<dbReference type="OrthoDB" id="255at2157"/>
<dbReference type="PRINTS" id="PR00415">
    <property type="entry name" value="ACONITASE"/>
</dbReference>
<keyword evidence="1" id="KW-0456">Lyase</keyword>
<dbReference type="InterPro" id="IPR018136">
    <property type="entry name" value="Aconitase_4Fe-4S_BS"/>
</dbReference>
<dbReference type="PANTHER" id="PTHR43822:SF2">
    <property type="entry name" value="HOMOACONITASE, MITOCHONDRIAL"/>
    <property type="match status" value="1"/>
</dbReference>
<comment type="cofactor">
    <cofactor evidence="1">
        <name>[4Fe-4S] cluster</name>
        <dbReference type="ChEBI" id="CHEBI:49883"/>
    </cofactor>
    <text evidence="1">Binds 1 [4Fe-4S] cluster per subunit.</text>
</comment>
<dbReference type="CDD" id="cd01583">
    <property type="entry name" value="IPMI"/>
    <property type="match status" value="1"/>
</dbReference>
<dbReference type="Proteomes" id="UP000001400">
    <property type="component" value="Chromosome"/>
</dbReference>
<dbReference type="STRING" id="439481.Aboo_0129"/>
<dbReference type="PROSITE" id="PS00450">
    <property type="entry name" value="ACONITASE_1"/>
    <property type="match status" value="1"/>
</dbReference>
<dbReference type="Gene3D" id="3.30.499.10">
    <property type="entry name" value="Aconitase, domain 3"/>
    <property type="match status" value="2"/>
</dbReference>
<comment type="subunit">
    <text evidence="1">Heterodimer of LeuC and LeuD.</text>
</comment>
<proteinExistence type="inferred from homology"/>
<comment type="function">
    <text evidence="1">Catalyzes the isomerization between 2-isopropylmalate and 3-isopropylmalate, via the formation of 2-isopropylmaleate.</text>
</comment>
<feature type="binding site" evidence="1">
    <location>
        <position position="361"/>
    </location>
    <ligand>
        <name>[4Fe-4S] cluster</name>
        <dbReference type="ChEBI" id="CHEBI:49883"/>
    </ligand>
</feature>
<feature type="domain" description="Aconitase/3-isopropylmalate dehydratase large subunit alpha/beta/alpha" evidence="2">
    <location>
        <begin position="7"/>
        <end position="284"/>
    </location>
</feature>
<comment type="catalytic activity">
    <reaction evidence="1">
        <text>(2R,3S)-3-isopropylmalate = (2S)-2-isopropylmalate</text>
        <dbReference type="Rhea" id="RHEA:32287"/>
        <dbReference type="ChEBI" id="CHEBI:1178"/>
        <dbReference type="ChEBI" id="CHEBI:35121"/>
        <dbReference type="EC" id="4.2.1.33"/>
    </reaction>
</comment>
<dbReference type="InterPro" id="IPR001030">
    <property type="entry name" value="Acoase/IPM_deHydtase_lsu_aba"/>
</dbReference>
<dbReference type="GO" id="GO:0051539">
    <property type="term" value="F:4 iron, 4 sulfur cluster binding"/>
    <property type="evidence" value="ECO:0007669"/>
    <property type="project" value="UniProtKB-KW"/>
</dbReference>
<name>B5IER5_ACIB4</name>
<dbReference type="PROSITE" id="PS01244">
    <property type="entry name" value="ACONITASE_2"/>
    <property type="match status" value="1"/>
</dbReference>
<reference evidence="3" key="1">
    <citation type="submission" date="2010-02" db="EMBL/GenBank/DDBJ databases">
        <title>Complete sequence of Aciduliprofundum boonei T469.</title>
        <authorList>
            <consortium name="US DOE Joint Genome Institute"/>
            <person name="Lucas S."/>
            <person name="Copeland A."/>
            <person name="Lapidus A."/>
            <person name="Cheng J.-F."/>
            <person name="Bruce D."/>
            <person name="Goodwin L."/>
            <person name="Pitluck S."/>
            <person name="Saunders E."/>
            <person name="Detter J.C."/>
            <person name="Han C."/>
            <person name="Tapia R."/>
            <person name="Land M."/>
            <person name="Hauser L."/>
            <person name="Kyrpides N."/>
            <person name="Mikhailova N."/>
            <person name="Flores G."/>
            <person name="Reysenbach A.-L."/>
            <person name="Woyke T."/>
        </authorList>
    </citation>
    <scope>NUCLEOTIDE SEQUENCE</scope>
    <source>
        <strain evidence="3">T469</strain>
    </source>
</reference>
<keyword evidence="1" id="KW-0028">Amino-acid biosynthesis</keyword>
<dbReference type="InterPro" id="IPR011826">
    <property type="entry name" value="HAcnase/IPMdehydase_lsu_prok"/>
</dbReference>
<dbReference type="GO" id="GO:0046872">
    <property type="term" value="F:metal ion binding"/>
    <property type="evidence" value="ECO:0007669"/>
    <property type="project" value="UniProtKB-KW"/>
</dbReference>
<dbReference type="InterPro" id="IPR033941">
    <property type="entry name" value="IPMI_cat"/>
</dbReference>
<dbReference type="PANTHER" id="PTHR43822">
    <property type="entry name" value="HOMOACONITASE, MITOCHONDRIAL-RELATED"/>
    <property type="match status" value="1"/>
</dbReference>
<feature type="binding site" evidence="1">
    <location>
        <position position="358"/>
    </location>
    <ligand>
        <name>[4Fe-4S] cluster</name>
        <dbReference type="ChEBI" id="CHEBI:49883"/>
    </ligand>
</feature>
<dbReference type="NCBIfam" id="TIGR02086">
    <property type="entry name" value="IPMI_arch"/>
    <property type="match status" value="1"/>
</dbReference>
<keyword evidence="1" id="KW-0411">Iron-sulfur</keyword>
<dbReference type="NCBIfam" id="TIGR01343">
    <property type="entry name" value="hacA_fam"/>
    <property type="match status" value="1"/>
</dbReference>
<protein>
    <recommendedName>
        <fullName evidence="1">3-isopropylmalate dehydratase large subunit</fullName>
        <ecNumber evidence="1">4.2.1.33</ecNumber>
    </recommendedName>
    <alternativeName>
        <fullName evidence="1">Alpha-IPM isomerase</fullName>
        <shortName evidence="1">IPMI</shortName>
    </alternativeName>
    <alternativeName>
        <fullName evidence="1">Isopropylmalate isomerase</fullName>
    </alternativeName>
</protein>
<dbReference type="RefSeq" id="WP_008085104.1">
    <property type="nucleotide sequence ID" value="NC_013926.1"/>
</dbReference>
<evidence type="ECO:0000313" key="3">
    <source>
        <dbReference type="EMBL" id="ADD07941.1"/>
    </source>
</evidence>
<gene>
    <name evidence="1" type="primary">leuC</name>
    <name evidence="3" type="ordered locus">Aboo_0129</name>
</gene>
<dbReference type="InterPro" id="IPR050067">
    <property type="entry name" value="IPM_dehydratase_rel_enz"/>
</dbReference>
<evidence type="ECO:0000259" key="2">
    <source>
        <dbReference type="Pfam" id="PF00330"/>
    </source>
</evidence>
<dbReference type="Pfam" id="PF00330">
    <property type="entry name" value="Aconitase"/>
    <property type="match status" value="1"/>
</dbReference>
<keyword evidence="1" id="KW-0100">Branched-chain amino acid biosynthesis</keyword>
<evidence type="ECO:0000256" key="1">
    <source>
        <dbReference type="HAMAP-Rule" id="MF_01027"/>
    </source>
</evidence>
<dbReference type="GO" id="GO:0003861">
    <property type="term" value="F:3-isopropylmalate dehydratase activity"/>
    <property type="evidence" value="ECO:0007669"/>
    <property type="project" value="UniProtKB-UniRule"/>
</dbReference>
<dbReference type="GO" id="GO:0009098">
    <property type="term" value="P:L-leucine biosynthetic process"/>
    <property type="evidence" value="ECO:0007669"/>
    <property type="project" value="UniProtKB-UniRule"/>
</dbReference>
<keyword evidence="1" id="KW-0479">Metal-binding</keyword>